<dbReference type="Proteomes" id="UP000293912">
    <property type="component" value="Chromosome"/>
</dbReference>
<dbReference type="GO" id="GO:0015297">
    <property type="term" value="F:antiporter activity"/>
    <property type="evidence" value="ECO:0007669"/>
    <property type="project" value="InterPro"/>
</dbReference>
<evidence type="ECO:0000256" key="6">
    <source>
        <dbReference type="ARBA" id="ARBA00023136"/>
    </source>
</evidence>
<feature type="transmembrane region" description="Helical" evidence="7">
    <location>
        <begin position="242"/>
        <end position="272"/>
    </location>
</feature>
<dbReference type="AlphaFoldDB" id="A0A4P6WZY1"/>
<evidence type="ECO:0000256" key="2">
    <source>
        <dbReference type="ARBA" id="ARBA00022448"/>
    </source>
</evidence>
<feature type="transmembrane region" description="Helical" evidence="7">
    <location>
        <begin position="20"/>
        <end position="41"/>
    </location>
</feature>
<feature type="transmembrane region" description="Helical" evidence="7">
    <location>
        <begin position="199"/>
        <end position="221"/>
    </location>
</feature>
<keyword evidence="6 7" id="KW-0472">Membrane</keyword>
<dbReference type="PANTHER" id="PTHR43549:SF3">
    <property type="entry name" value="MULTIDRUG RESISTANCE PROTEIN YPNP-RELATED"/>
    <property type="match status" value="1"/>
</dbReference>
<proteinExistence type="predicted"/>
<keyword evidence="4 7" id="KW-0812">Transmembrane</keyword>
<evidence type="ECO:0000256" key="5">
    <source>
        <dbReference type="ARBA" id="ARBA00022989"/>
    </source>
</evidence>
<feature type="transmembrane region" description="Helical" evidence="7">
    <location>
        <begin position="53"/>
        <end position="76"/>
    </location>
</feature>
<dbReference type="InterPro" id="IPR052031">
    <property type="entry name" value="Membrane_Transporter-Flippase"/>
</dbReference>
<gene>
    <name evidence="8" type="primary">mepA2</name>
    <name evidence="8" type="ORF">HPF_08780</name>
</gene>
<feature type="transmembrane region" description="Helical" evidence="7">
    <location>
        <begin position="397"/>
        <end position="417"/>
    </location>
</feature>
<keyword evidence="5 7" id="KW-1133">Transmembrane helix</keyword>
<evidence type="ECO:0000256" key="3">
    <source>
        <dbReference type="ARBA" id="ARBA00022475"/>
    </source>
</evidence>
<evidence type="ECO:0000256" key="1">
    <source>
        <dbReference type="ARBA" id="ARBA00004429"/>
    </source>
</evidence>
<keyword evidence="2" id="KW-0813">Transport</keyword>
<feature type="transmembrane region" description="Helical" evidence="7">
    <location>
        <begin position="325"/>
        <end position="346"/>
    </location>
</feature>
<evidence type="ECO:0000313" key="8">
    <source>
        <dbReference type="EMBL" id="QBM27778.1"/>
    </source>
</evidence>
<protein>
    <submittedName>
        <fullName evidence="8">Multidrug export protein MepA</fullName>
    </submittedName>
</protein>
<name>A0A4P6WZY1_HYDPS</name>
<feature type="transmembrane region" description="Helical" evidence="7">
    <location>
        <begin position="173"/>
        <end position="193"/>
    </location>
</feature>
<feature type="transmembrane region" description="Helical" evidence="7">
    <location>
        <begin position="292"/>
        <end position="318"/>
    </location>
</feature>
<feature type="transmembrane region" description="Helical" evidence="7">
    <location>
        <begin position="97"/>
        <end position="120"/>
    </location>
</feature>
<dbReference type="InterPro" id="IPR048279">
    <property type="entry name" value="MdtK-like"/>
</dbReference>
<comment type="subcellular location">
    <subcellularLocation>
        <location evidence="1">Cell inner membrane</location>
        <topology evidence="1">Multi-pass membrane protein</topology>
    </subcellularLocation>
</comment>
<accession>A0A4P6WZY1</accession>
<dbReference type="GO" id="GO:0042910">
    <property type="term" value="F:xenobiotic transmembrane transporter activity"/>
    <property type="evidence" value="ECO:0007669"/>
    <property type="project" value="InterPro"/>
</dbReference>
<evidence type="ECO:0000256" key="4">
    <source>
        <dbReference type="ARBA" id="ARBA00022692"/>
    </source>
</evidence>
<organism evidence="8 9">
    <name type="scientific">Hydrogenophaga pseudoflava</name>
    <name type="common">Pseudomonas carboxydoflava</name>
    <dbReference type="NCBI Taxonomy" id="47421"/>
    <lineage>
        <taxon>Bacteria</taxon>
        <taxon>Pseudomonadati</taxon>
        <taxon>Pseudomonadota</taxon>
        <taxon>Betaproteobacteria</taxon>
        <taxon>Burkholderiales</taxon>
        <taxon>Comamonadaceae</taxon>
        <taxon>Hydrogenophaga</taxon>
    </lineage>
</organism>
<feature type="transmembrane region" description="Helical" evidence="7">
    <location>
        <begin position="423"/>
        <end position="443"/>
    </location>
</feature>
<evidence type="ECO:0000313" key="9">
    <source>
        <dbReference type="Proteomes" id="UP000293912"/>
    </source>
</evidence>
<dbReference type="GO" id="GO:0005886">
    <property type="term" value="C:plasma membrane"/>
    <property type="evidence" value="ECO:0007669"/>
    <property type="project" value="UniProtKB-SubCell"/>
</dbReference>
<dbReference type="KEGG" id="hpse:HPF_08780"/>
<dbReference type="Pfam" id="PF01554">
    <property type="entry name" value="MatE"/>
    <property type="match status" value="2"/>
</dbReference>
<keyword evidence="3" id="KW-1003">Cell membrane</keyword>
<dbReference type="InterPro" id="IPR002528">
    <property type="entry name" value="MATE_fam"/>
</dbReference>
<feature type="transmembrane region" description="Helical" evidence="7">
    <location>
        <begin position="140"/>
        <end position="161"/>
    </location>
</feature>
<reference evidence="8 9" key="1">
    <citation type="submission" date="2019-03" db="EMBL/GenBank/DDBJ databases">
        <authorList>
            <person name="Sebastian G."/>
            <person name="Baumann P."/>
            <person name="Ruckert C."/>
            <person name="Kalinowski J."/>
            <person name="Nebel B."/>
            <person name="Takors R."/>
            <person name="Blombach B."/>
        </authorList>
    </citation>
    <scope>NUCLEOTIDE SEQUENCE [LARGE SCALE GENOMIC DNA]</scope>
    <source>
        <strain evidence="8 9">DSM 1084</strain>
    </source>
</reference>
<keyword evidence="9" id="KW-1185">Reference proteome</keyword>
<evidence type="ECO:0000256" key="7">
    <source>
        <dbReference type="SAM" id="Phobius"/>
    </source>
</evidence>
<dbReference type="PIRSF" id="PIRSF006603">
    <property type="entry name" value="DinF"/>
    <property type="match status" value="1"/>
</dbReference>
<dbReference type="PANTHER" id="PTHR43549">
    <property type="entry name" value="MULTIDRUG RESISTANCE PROTEIN YPNP-RELATED"/>
    <property type="match status" value="1"/>
</dbReference>
<feature type="transmembrane region" description="Helical" evidence="7">
    <location>
        <begin position="366"/>
        <end position="385"/>
    </location>
</feature>
<sequence length="453" mass="45810">MSEPGASAPNPLLTAPILPLLLKFALPNMVAMLATALAAIAETAYVGRFGSPALAGMALVFPFVMFQMMLSAGAMGGGVSSAVSRALGAGDAARANALAVHAVWIALAAGVVYTVAMLTLGEALLSALGGQGEALAQAMAYGNVAFLGSVFVWLVNTLASVIRGAGNMAAPSVTLFAVALLQVVLGGVLGLGWGPFPPLGMAGVAAGGVVAYGAGAAWLWWTLASGRARISLNMRGTRFERALFADILRVGAVACISPLQTVLTILILTRLVAQFGTDALAGYGIGTRLEFLLVPVAFAIGVASVPLVGMAIGAGLVVRARRAAWTAAGLATAVLGGLGLIVTLAPNLWTGLFSQDPAVLDAAAGYFRWAGPVYGLFGLGLSLYFSSLGAGKAVGPVLAGTLRLVMVAGGGLLLALWQTPTWTIFALLSAGMALYGLSSVVFVRLTPWGVEKA</sequence>
<dbReference type="RefSeq" id="WP_133156358.1">
    <property type="nucleotide sequence ID" value="NZ_CP037867.1"/>
</dbReference>
<dbReference type="EMBL" id="CP037867">
    <property type="protein sequence ID" value="QBM27778.1"/>
    <property type="molecule type" value="Genomic_DNA"/>
</dbReference>